<feature type="transmembrane region" description="Helical" evidence="1">
    <location>
        <begin position="287"/>
        <end position="306"/>
    </location>
</feature>
<feature type="transmembrane region" description="Helical" evidence="1">
    <location>
        <begin position="362"/>
        <end position="384"/>
    </location>
</feature>
<dbReference type="EMBL" id="JH594606">
    <property type="protein sequence ID" value="EHQ02632.1"/>
    <property type="molecule type" value="Genomic_DNA"/>
</dbReference>
<dbReference type="STRING" id="865937.Gilli_1994"/>
<keyword evidence="3" id="KW-1185">Reference proteome</keyword>
<feature type="transmembrane region" description="Helical" evidence="1">
    <location>
        <begin position="312"/>
        <end position="329"/>
    </location>
</feature>
<organism evidence="2 3">
    <name type="scientific">Gillisia limnaea (strain DSM 15749 / LMG 21470 / R-8282)</name>
    <dbReference type="NCBI Taxonomy" id="865937"/>
    <lineage>
        <taxon>Bacteria</taxon>
        <taxon>Pseudomonadati</taxon>
        <taxon>Bacteroidota</taxon>
        <taxon>Flavobacteriia</taxon>
        <taxon>Flavobacteriales</taxon>
        <taxon>Flavobacteriaceae</taxon>
        <taxon>Gillisia</taxon>
    </lineage>
</organism>
<feature type="transmembrane region" description="Helical" evidence="1">
    <location>
        <begin position="225"/>
        <end position="246"/>
    </location>
</feature>
<dbReference type="OrthoDB" id="845806at2"/>
<keyword evidence="1" id="KW-0812">Transmembrane</keyword>
<dbReference type="HOGENOM" id="CLU_524544_0_0_10"/>
<feature type="transmembrane region" description="Helical" evidence="1">
    <location>
        <begin position="12"/>
        <end position="32"/>
    </location>
</feature>
<name>H2BT74_GILLR</name>
<protein>
    <recommendedName>
        <fullName evidence="4">Glycosyltransferase RgtA/B/C/D-like domain-containing protein</fullName>
    </recommendedName>
</protein>
<feature type="transmembrane region" description="Helical" evidence="1">
    <location>
        <begin position="181"/>
        <end position="205"/>
    </location>
</feature>
<dbReference type="AlphaFoldDB" id="H2BT74"/>
<proteinExistence type="predicted"/>
<reference evidence="3" key="1">
    <citation type="journal article" date="2012" name="Stand. Genomic Sci.">
        <title>Genome sequence of the Antarctic rhodopsins-containing flavobacterium Gillisia limnaea type strain (R-8282(T)).</title>
        <authorList>
            <person name="Riedel T."/>
            <person name="Held B."/>
            <person name="Nolan M."/>
            <person name="Lucas S."/>
            <person name="Lapidus A."/>
            <person name="Tice H."/>
            <person name="Del Rio T.G."/>
            <person name="Cheng J.F."/>
            <person name="Han C."/>
            <person name="Tapia R."/>
            <person name="Goodwin L.A."/>
            <person name="Pitluck S."/>
            <person name="Liolios K."/>
            <person name="Mavromatis K."/>
            <person name="Pagani I."/>
            <person name="Ivanova N."/>
            <person name="Mikhailova N."/>
            <person name="Pati A."/>
            <person name="Chen A."/>
            <person name="Palaniappan K."/>
            <person name="Land M."/>
            <person name="Rohde M."/>
            <person name="Tindall B.J."/>
            <person name="Detter J.C."/>
            <person name="Goker M."/>
            <person name="Bristow J."/>
            <person name="Eisen J.A."/>
            <person name="Markowitz V."/>
            <person name="Hugenholtz P."/>
            <person name="Kyrpides N.C."/>
            <person name="Klenk H.P."/>
            <person name="Woyke T."/>
        </authorList>
    </citation>
    <scope>NUCLEOTIDE SEQUENCE [LARGE SCALE GENOMIC DNA]</scope>
    <source>
        <strain evidence="3">DSM 15749 / LMG 21470 / R-8282</strain>
    </source>
</reference>
<dbReference type="RefSeq" id="WP_006988942.1">
    <property type="nucleotide sequence ID" value="NZ_JH594606.1"/>
</dbReference>
<feature type="transmembrane region" description="Helical" evidence="1">
    <location>
        <begin position="99"/>
        <end position="118"/>
    </location>
</feature>
<dbReference type="eggNOG" id="ENOG5033PX5">
    <property type="taxonomic scope" value="Bacteria"/>
</dbReference>
<evidence type="ECO:0000313" key="3">
    <source>
        <dbReference type="Proteomes" id="UP000003844"/>
    </source>
</evidence>
<evidence type="ECO:0000313" key="2">
    <source>
        <dbReference type="EMBL" id="EHQ02632.1"/>
    </source>
</evidence>
<sequence length="519" mass="59821">MTHSFFPLNKNFFKNFWVSWLLSISIIFLIFLGTVDKGAYLHPDEFVIIDLGKNILNPNVDWSIAWVIEQQKPAILISYIGATIQEIVFEYFGQFGPRIFAILGALAAATALVKYLLLRGVSIRPTFFLGLIFLLDPLIVQAFTIGRIDGWVMFLCISCCWVLRSEINFFASKKSNLNTKFLFAGSLISLAIFTWPSAIFFFPLIGLELSEQISYEWKNEKRIRVILNILFLFMFGAVISIALLVLPFSEQLFSQWSLIKETITYNTHAGSSDINGFNTALENSIELLRVLKFSPFVVLLAIISLIKFKQTYLFVAILAVIILMLITVVYINRVQYLVPYFIIGIGLLYNKDYSKSDPRSLIFSGIYTLLFWSIGLSLIVRSFLAFDGKAERDRGLLDKAAFSMVGYGDHKVYIPHEFYYSGRSLNWKMYKIYEAHNDPLNLETWEKILPNVDFIIVREYSKSFQKSIENAGLVDRGIYHIYEEPPKPFDGITNNEVRIRNLYSIFRKPYGPYRLYARE</sequence>
<keyword evidence="1" id="KW-0472">Membrane</keyword>
<accession>H2BT74</accession>
<dbReference type="Proteomes" id="UP000003844">
    <property type="component" value="Unassembled WGS sequence"/>
</dbReference>
<gene>
    <name evidence="2" type="ORF">Gilli_1994</name>
</gene>
<feature type="transmembrane region" description="Helical" evidence="1">
    <location>
        <begin position="125"/>
        <end position="145"/>
    </location>
</feature>
<evidence type="ECO:0000256" key="1">
    <source>
        <dbReference type="SAM" id="Phobius"/>
    </source>
</evidence>
<keyword evidence="1" id="KW-1133">Transmembrane helix</keyword>
<evidence type="ECO:0008006" key="4">
    <source>
        <dbReference type="Google" id="ProtNLM"/>
    </source>
</evidence>